<evidence type="ECO:0008006" key="4">
    <source>
        <dbReference type="Google" id="ProtNLM"/>
    </source>
</evidence>
<dbReference type="AlphaFoldDB" id="A0AAN6JQC5"/>
<feature type="non-terminal residue" evidence="2">
    <location>
        <position position="800"/>
    </location>
</feature>
<evidence type="ECO:0000313" key="2">
    <source>
        <dbReference type="EMBL" id="KAK0529008.1"/>
    </source>
</evidence>
<name>A0AAN6JQC5_9BASI</name>
<comment type="caution">
    <text evidence="2">The sequence shown here is derived from an EMBL/GenBank/DDBJ whole genome shotgun (WGS) entry which is preliminary data.</text>
</comment>
<dbReference type="Gene3D" id="2.60.40.10">
    <property type="entry name" value="Immunoglobulins"/>
    <property type="match status" value="1"/>
</dbReference>
<dbReference type="InterPro" id="IPR013783">
    <property type="entry name" value="Ig-like_fold"/>
</dbReference>
<dbReference type="Proteomes" id="UP001176521">
    <property type="component" value="Unassembled WGS sequence"/>
</dbReference>
<dbReference type="InterPro" id="IPR015943">
    <property type="entry name" value="WD40/YVTN_repeat-like_dom_sf"/>
</dbReference>
<reference evidence="2" key="1">
    <citation type="journal article" date="2023" name="PhytoFront">
        <title>Draft Genome Resources of Seven Strains of Tilletia horrida, Causal Agent of Kernel Smut of Rice.</title>
        <authorList>
            <person name="Khanal S."/>
            <person name="Antony Babu S."/>
            <person name="Zhou X.G."/>
        </authorList>
    </citation>
    <scope>NUCLEOTIDE SEQUENCE</scope>
    <source>
        <strain evidence="2">TX3</strain>
    </source>
</reference>
<proteinExistence type="predicted"/>
<protein>
    <recommendedName>
        <fullName evidence="4">Choice-of-anchor D domain-containing protein</fullName>
    </recommendedName>
</protein>
<feature type="chain" id="PRO_5042979420" description="Choice-of-anchor D domain-containing protein" evidence="1">
    <location>
        <begin position="28"/>
        <end position="800"/>
    </location>
</feature>
<gene>
    <name evidence="2" type="ORF">OC842_004382</name>
</gene>
<dbReference type="Gene3D" id="2.130.10.10">
    <property type="entry name" value="YVTN repeat-like/Quinoprotein amine dehydrogenase"/>
    <property type="match status" value="1"/>
</dbReference>
<dbReference type="EMBL" id="JAPDMQ010000256">
    <property type="protein sequence ID" value="KAK0529008.1"/>
    <property type="molecule type" value="Genomic_DNA"/>
</dbReference>
<sequence>MRFSARAIATATAAVSTLLCHLTGAQAQTSGTADCLMENCSPSQSGYLDGYNFDPAVVGSSSFGQLWTVNPGRTGQVFLAQPITYTPPGGTQSVIVASDDNNVYVLDAITGATRASIKTQAPFLATDTKCTDLVPNIGITGTPYLDANLQTLYFWSKGYADGTGTTTGLDQGRYKFYGVDPVTLKTKFVTDPQGIIPNNRPDQRFEGGKVLQRTGLTELNGVIWAGFGGHCDNFNYTGWMIGMDAKTGAVVDSWVPQAGPFGTVGSGIWMAGAGISNDGNHLWVVTGNGYGEELSTAPRIGRSPPGALPMSVIKLGLNSNGTIAAQDFFTPSDFRAIDAADQDFGSSGVCFLPSGFSTSSVKRIAIANGKNSKAYIMNADNLGGYKTGAGGGDGNLQTIPLNGPSFSTVGGYPLEGGYIYISSTSSPTIAFKLSTDANGNPNFVQVGQTADSSTGTRGIGHTTTTSFSGQPGSGLLWVTDLTNGNLRVYPAIPPADGNMKAIFLGAVPNGNVKYQRPVPGNGRMFVVGTFGSVTAYGSPVNQPLNCTTPLSYGNIVVGTNVTLAVTCKAVIGTTIANVTQSDSTIKVTGFPAVGTAYTATSPAFTFNVTYSPIKFGPFTGSVLIALQNAKAGYVTSLPIVVRGTAVASSPTFTLAPSNVAFGGLVPGSTETAGGVNKSIQLSNVGLGTLTITSWDFDEFWSLGNDNADDDDDVPIGADKDGQFDKKKTTGNFTLYGMPTTIASQSGTALTLNFNPSKNGEYKANLTIYTSGGNFSTLLTGNADGPPKMIYAVQQYDGTVL</sequence>
<evidence type="ECO:0000313" key="3">
    <source>
        <dbReference type="Proteomes" id="UP001176521"/>
    </source>
</evidence>
<keyword evidence="1" id="KW-0732">Signal</keyword>
<accession>A0AAN6JQC5</accession>
<keyword evidence="3" id="KW-1185">Reference proteome</keyword>
<organism evidence="2 3">
    <name type="scientific">Tilletia horrida</name>
    <dbReference type="NCBI Taxonomy" id="155126"/>
    <lineage>
        <taxon>Eukaryota</taxon>
        <taxon>Fungi</taxon>
        <taxon>Dikarya</taxon>
        <taxon>Basidiomycota</taxon>
        <taxon>Ustilaginomycotina</taxon>
        <taxon>Exobasidiomycetes</taxon>
        <taxon>Tilletiales</taxon>
        <taxon>Tilletiaceae</taxon>
        <taxon>Tilletia</taxon>
    </lineage>
</organism>
<feature type="signal peptide" evidence="1">
    <location>
        <begin position="1"/>
        <end position="27"/>
    </location>
</feature>
<evidence type="ECO:0000256" key="1">
    <source>
        <dbReference type="SAM" id="SignalP"/>
    </source>
</evidence>